<dbReference type="EMBL" id="AP014809">
    <property type="protein sequence ID" value="BAU91164.1"/>
    <property type="molecule type" value="Genomic_DNA"/>
</dbReference>
<keyword evidence="3" id="KW-0136">Cellulose degradation</keyword>
<keyword evidence="5" id="KW-0326">Glycosidase</keyword>
<evidence type="ECO:0000256" key="5">
    <source>
        <dbReference type="ARBA" id="ARBA00023295"/>
    </source>
</evidence>
<gene>
    <name evidence="9" type="ORF">MPPM_2559</name>
</gene>
<evidence type="ECO:0000313" key="10">
    <source>
        <dbReference type="Proteomes" id="UP000218288"/>
    </source>
</evidence>
<dbReference type="Proteomes" id="UP000218288">
    <property type="component" value="Chromosome"/>
</dbReference>
<dbReference type="GO" id="GO:0008422">
    <property type="term" value="F:beta-glucosidase activity"/>
    <property type="evidence" value="ECO:0007669"/>
    <property type="project" value="TreeGrafter"/>
</dbReference>
<feature type="domain" description="Glycoside hydrolase family 5" evidence="8">
    <location>
        <begin position="57"/>
        <end position="256"/>
    </location>
</feature>
<keyword evidence="2" id="KW-0378">Hydrolase</keyword>
<keyword evidence="6" id="KW-0624">Polysaccharide degradation</keyword>
<evidence type="ECO:0000313" key="9">
    <source>
        <dbReference type="EMBL" id="BAU91164.1"/>
    </source>
</evidence>
<evidence type="ECO:0000256" key="7">
    <source>
        <dbReference type="SAM" id="MobiDB-lite"/>
    </source>
</evidence>
<name>A0A160PEY3_9HYPH</name>
<dbReference type="InterPro" id="IPR001547">
    <property type="entry name" value="Glyco_hydro_5"/>
</dbReference>
<feature type="compositionally biased region" description="Low complexity" evidence="7">
    <location>
        <begin position="487"/>
        <end position="500"/>
    </location>
</feature>
<reference evidence="9 10" key="1">
    <citation type="journal article" date="2016" name="Genome Announc.">
        <title>Complete Genome Sequence of Methylobacterium populi P-1M, Isolated from Pink-Pigmented Household Biofilm.</title>
        <authorList>
            <person name="Morohoshi T."/>
            <person name="Ikeda T."/>
        </authorList>
    </citation>
    <scope>NUCLEOTIDE SEQUENCE [LARGE SCALE GENOMIC DNA]</scope>
    <source>
        <strain evidence="9 10">P-1M</strain>
    </source>
</reference>
<comment type="similarity">
    <text evidence="1">Belongs to the glycosyl hydrolase 5 (cellulase A) family.</text>
</comment>
<sequence>MAIHIGGRGPGHMVRVSLSVPDFVSEPWDGVTRFTASKGINEPPLGFDDFAPWSNANLWSNWMSATRWSSLLTQTTADHIRVCIDPTPMLRAANNASQMVAYLAMVKGAVDDVLARGLKAIVDMHVSRDATYGDAALCAAYPSGDAWTRVRSVWRAVTILLNQYDTDKVAFEVWNESFSDKAKYTALLPDLVAYLRSVVGYKTTFIVMPWNGTYDTSINPTFAASQFGANCGFAHHMYIPGIFTHQGQAGANHQHYVHNLPFPVTTDQRAAFISAATAEINADNSLSSAQKAEFNGLIATDINYYFDNFAYTTDYDGAQAVTDAIGAFFQEFGSRNPGSPGAGAGLEKWRVANGVAASQIFITEFGVHRDYDIEGANQEDAVRWFSVVSKYLNVQGLARTVWDDFDSYFSIRANPGPVGSITAATPFDTQILQAIGMYREPPFDTVSLPGLALLHRKNGYTAGTGTWDDISPINRDSVQATAGSRPTANTTEGGITTTSTQKIPSTLPADPEIEYGWAVITIPVLTGSNKSIIGSTDGSGNSGRQIAVNTSGGIVMNRQGQSQQIGTGSGRIVAGQKQLVEWIRQRSTTLPTQIWVDAVQSASGTVNDAYAAGMTSFIGGRQSGENFVGSIHEIGSVQGNIPDAATRAKVQGRVAWDHGIQGRLPAAHPYKAMAPA</sequence>
<organism evidence="9 10">
    <name type="scientific">Methylorubrum populi</name>
    <dbReference type="NCBI Taxonomy" id="223967"/>
    <lineage>
        <taxon>Bacteria</taxon>
        <taxon>Pseudomonadati</taxon>
        <taxon>Pseudomonadota</taxon>
        <taxon>Alphaproteobacteria</taxon>
        <taxon>Hyphomicrobiales</taxon>
        <taxon>Methylobacteriaceae</taxon>
        <taxon>Methylorubrum</taxon>
    </lineage>
</organism>
<feature type="region of interest" description="Disordered" evidence="7">
    <location>
        <begin position="480"/>
        <end position="507"/>
    </location>
</feature>
<evidence type="ECO:0000256" key="4">
    <source>
        <dbReference type="ARBA" id="ARBA00023277"/>
    </source>
</evidence>
<dbReference type="PANTHER" id="PTHR31297:SF41">
    <property type="entry name" value="ENDOGLUCANASE, PUTATIVE (AFU_ORTHOLOGUE AFUA_5G01830)-RELATED"/>
    <property type="match status" value="1"/>
</dbReference>
<dbReference type="Pfam" id="PF00150">
    <property type="entry name" value="Cellulase"/>
    <property type="match status" value="1"/>
</dbReference>
<dbReference type="InterPro" id="IPR017853">
    <property type="entry name" value="GH"/>
</dbReference>
<dbReference type="GO" id="GO:0005576">
    <property type="term" value="C:extracellular region"/>
    <property type="evidence" value="ECO:0007669"/>
    <property type="project" value="TreeGrafter"/>
</dbReference>
<dbReference type="Gene3D" id="3.20.20.80">
    <property type="entry name" value="Glycosidases"/>
    <property type="match status" value="1"/>
</dbReference>
<evidence type="ECO:0000256" key="2">
    <source>
        <dbReference type="ARBA" id="ARBA00022801"/>
    </source>
</evidence>
<dbReference type="InterPro" id="IPR050386">
    <property type="entry name" value="Glycosyl_hydrolase_5"/>
</dbReference>
<dbReference type="GO" id="GO:0030245">
    <property type="term" value="P:cellulose catabolic process"/>
    <property type="evidence" value="ECO:0007669"/>
    <property type="project" value="UniProtKB-KW"/>
</dbReference>
<dbReference type="GO" id="GO:0009986">
    <property type="term" value="C:cell surface"/>
    <property type="evidence" value="ECO:0007669"/>
    <property type="project" value="TreeGrafter"/>
</dbReference>
<proteinExistence type="inferred from homology"/>
<keyword evidence="4" id="KW-0119">Carbohydrate metabolism</keyword>
<dbReference type="AlphaFoldDB" id="A0A160PEY3"/>
<accession>A0A160PEY3</accession>
<dbReference type="PANTHER" id="PTHR31297">
    <property type="entry name" value="GLUCAN ENDO-1,6-BETA-GLUCOSIDASE B"/>
    <property type="match status" value="1"/>
</dbReference>
<evidence type="ECO:0000256" key="6">
    <source>
        <dbReference type="ARBA" id="ARBA00023326"/>
    </source>
</evidence>
<dbReference type="OrthoDB" id="7865482at2"/>
<evidence type="ECO:0000259" key="8">
    <source>
        <dbReference type="Pfam" id="PF00150"/>
    </source>
</evidence>
<dbReference type="SUPFAM" id="SSF51445">
    <property type="entry name" value="(Trans)glycosidases"/>
    <property type="match status" value="1"/>
</dbReference>
<evidence type="ECO:0000256" key="3">
    <source>
        <dbReference type="ARBA" id="ARBA00023001"/>
    </source>
</evidence>
<dbReference type="RefSeq" id="WP_096485372.1">
    <property type="nucleotide sequence ID" value="NZ_AP014809.1"/>
</dbReference>
<evidence type="ECO:0000256" key="1">
    <source>
        <dbReference type="ARBA" id="ARBA00005641"/>
    </source>
</evidence>
<protein>
    <recommendedName>
        <fullName evidence="8">Glycoside hydrolase family 5 domain-containing protein</fullName>
    </recommendedName>
</protein>